<name>A0A7G9FW38_9FIRM</name>
<reference evidence="1 2" key="1">
    <citation type="submission" date="2020-08" db="EMBL/GenBank/DDBJ databases">
        <authorList>
            <person name="Liu C."/>
            <person name="Sun Q."/>
        </authorList>
    </citation>
    <scope>NUCLEOTIDE SEQUENCE [LARGE SCALE GENOMIC DNA]</scope>
    <source>
        <strain evidence="1 2">NSJ-8</strain>
    </source>
</reference>
<dbReference type="Proteomes" id="UP000515981">
    <property type="component" value="Chromosome"/>
</dbReference>
<evidence type="ECO:0000313" key="2">
    <source>
        <dbReference type="Proteomes" id="UP000515981"/>
    </source>
</evidence>
<dbReference type="KEGG" id="ssun:H9Q77_00920"/>
<sequence>MGWLIPGDATDSRGIRRSGYDIYVWKPEYAGWARVGFTDGIPTVGAAYVLLMREDEIFWGKIGWLMHENEPIRVYYNARIASAILT</sequence>
<protein>
    <submittedName>
        <fullName evidence="1">Uncharacterized protein</fullName>
    </submittedName>
</protein>
<gene>
    <name evidence="1" type="ORF">H9Q77_00920</name>
</gene>
<dbReference type="AlphaFoldDB" id="A0A7G9FW38"/>
<proteinExistence type="predicted"/>
<evidence type="ECO:0000313" key="1">
    <source>
        <dbReference type="EMBL" id="QNM02770.1"/>
    </source>
</evidence>
<organism evidence="1 2">
    <name type="scientific">Simiaoa sunii</name>
    <dbReference type="NCBI Taxonomy" id="2763672"/>
    <lineage>
        <taxon>Bacteria</taxon>
        <taxon>Bacillati</taxon>
        <taxon>Bacillota</taxon>
        <taxon>Clostridia</taxon>
        <taxon>Lachnospirales</taxon>
        <taxon>Lachnospiraceae</taxon>
        <taxon>Simiaoa</taxon>
    </lineage>
</organism>
<dbReference type="RefSeq" id="WP_249326333.1">
    <property type="nucleotide sequence ID" value="NZ_CP060633.1"/>
</dbReference>
<keyword evidence="2" id="KW-1185">Reference proteome</keyword>
<accession>A0A7G9FW38</accession>
<dbReference type="EMBL" id="CP060633">
    <property type="protein sequence ID" value="QNM02770.1"/>
    <property type="molecule type" value="Genomic_DNA"/>
</dbReference>